<feature type="region of interest" description="Disordered" evidence="11">
    <location>
        <begin position="44"/>
        <end position="123"/>
    </location>
</feature>
<dbReference type="GO" id="GO:0000981">
    <property type="term" value="F:DNA-binding transcription factor activity, RNA polymerase II-specific"/>
    <property type="evidence" value="ECO:0007669"/>
    <property type="project" value="InterPro"/>
</dbReference>
<proteinExistence type="inferred from homology"/>
<organism evidence="14 15">
    <name type="scientific">Penicillium diatomitis</name>
    <dbReference type="NCBI Taxonomy" id="2819901"/>
    <lineage>
        <taxon>Eukaryota</taxon>
        <taxon>Fungi</taxon>
        <taxon>Dikarya</taxon>
        <taxon>Ascomycota</taxon>
        <taxon>Pezizomycotina</taxon>
        <taxon>Eurotiomycetes</taxon>
        <taxon>Eurotiomycetidae</taxon>
        <taxon>Eurotiales</taxon>
        <taxon>Aspergillaceae</taxon>
        <taxon>Penicillium</taxon>
    </lineage>
</organism>
<keyword evidence="2" id="KW-0862">Zinc</keyword>
<evidence type="ECO:0000256" key="4">
    <source>
        <dbReference type="ARBA" id="ARBA00023125"/>
    </source>
</evidence>
<evidence type="ECO:0000256" key="10">
    <source>
        <dbReference type="ARBA" id="ARBA00041954"/>
    </source>
</evidence>
<protein>
    <recommendedName>
        <fullName evidence="9">Xylanolytic transcriptional activator xlnR</fullName>
    </recommendedName>
    <alternativeName>
        <fullName evidence="10">Xylanase regulator</fullName>
    </alternativeName>
</protein>
<evidence type="ECO:0000256" key="3">
    <source>
        <dbReference type="ARBA" id="ARBA00023015"/>
    </source>
</evidence>
<dbReference type="PROSITE" id="PS50048">
    <property type="entry name" value="ZN2_CY6_FUNGAL_2"/>
    <property type="match status" value="1"/>
</dbReference>
<evidence type="ECO:0000256" key="11">
    <source>
        <dbReference type="SAM" id="MobiDB-lite"/>
    </source>
</evidence>
<feature type="compositionally biased region" description="Polar residues" evidence="11">
    <location>
        <begin position="319"/>
        <end position="334"/>
    </location>
</feature>
<dbReference type="Pfam" id="PF04082">
    <property type="entry name" value="Fungal_trans"/>
    <property type="match status" value="1"/>
</dbReference>
<reference evidence="14" key="1">
    <citation type="submission" date="2022-12" db="EMBL/GenBank/DDBJ databases">
        <authorList>
            <person name="Petersen C."/>
        </authorList>
    </citation>
    <scope>NUCLEOTIDE SEQUENCE</scope>
    <source>
        <strain evidence="14">IBT 30728</strain>
    </source>
</reference>
<gene>
    <name evidence="14" type="ORF">N7539_004181</name>
</gene>
<evidence type="ECO:0000256" key="2">
    <source>
        <dbReference type="ARBA" id="ARBA00022833"/>
    </source>
</evidence>
<dbReference type="CDD" id="cd00067">
    <property type="entry name" value="GAL4"/>
    <property type="match status" value="1"/>
</dbReference>
<keyword evidence="6" id="KW-0804">Transcription</keyword>
<feature type="region of interest" description="Disordered" evidence="11">
    <location>
        <begin position="537"/>
        <end position="572"/>
    </location>
</feature>
<dbReference type="InterPro" id="IPR036864">
    <property type="entry name" value="Zn2-C6_fun-type_DNA-bd_sf"/>
</dbReference>
<dbReference type="CDD" id="cd12148">
    <property type="entry name" value="fungal_TF_MHR"/>
    <property type="match status" value="1"/>
</dbReference>
<evidence type="ECO:0000256" key="1">
    <source>
        <dbReference type="ARBA" id="ARBA00022723"/>
    </source>
</evidence>
<dbReference type="InterPro" id="IPR007219">
    <property type="entry name" value="XnlR_reg_dom"/>
</dbReference>
<evidence type="ECO:0000256" key="6">
    <source>
        <dbReference type="ARBA" id="ARBA00023163"/>
    </source>
</evidence>
<evidence type="ECO:0000313" key="15">
    <source>
        <dbReference type="Proteomes" id="UP001148312"/>
    </source>
</evidence>
<keyword evidence="5" id="KW-0010">Activator</keyword>
<feature type="domain" description="Zn(2)-C6 fungal-type" evidence="13">
    <location>
        <begin position="16"/>
        <end position="45"/>
    </location>
</feature>
<dbReference type="PROSITE" id="PS00463">
    <property type="entry name" value="ZN2_CY6_FUNGAL_1"/>
    <property type="match status" value="1"/>
</dbReference>
<dbReference type="GeneID" id="81624032"/>
<dbReference type="Proteomes" id="UP001148312">
    <property type="component" value="Unassembled WGS sequence"/>
</dbReference>
<dbReference type="Gene3D" id="4.10.240.10">
    <property type="entry name" value="Zn(2)-C6 fungal-type DNA-binding domain"/>
    <property type="match status" value="1"/>
</dbReference>
<feature type="transmembrane region" description="Helical" evidence="12">
    <location>
        <begin position="645"/>
        <end position="665"/>
    </location>
</feature>
<evidence type="ECO:0000256" key="7">
    <source>
        <dbReference type="ARBA" id="ARBA00023242"/>
    </source>
</evidence>
<accession>A0A9W9XDE3</accession>
<keyword evidence="12" id="KW-0812">Transmembrane</keyword>
<dbReference type="SMART" id="SM00066">
    <property type="entry name" value="GAL4"/>
    <property type="match status" value="1"/>
</dbReference>
<dbReference type="EMBL" id="JAPWDQ010000004">
    <property type="protein sequence ID" value="KAJ5489291.1"/>
    <property type="molecule type" value="Genomic_DNA"/>
</dbReference>
<keyword evidence="12" id="KW-1133">Transmembrane helix</keyword>
<evidence type="ECO:0000256" key="12">
    <source>
        <dbReference type="SAM" id="Phobius"/>
    </source>
</evidence>
<dbReference type="PANTHER" id="PTHR47663:SF1">
    <property type="entry name" value="XYLANOLYTIC TRANSCRIPTIONAL ACTIVATOR XLNR-RELATED"/>
    <property type="match status" value="1"/>
</dbReference>
<dbReference type="SUPFAM" id="SSF57701">
    <property type="entry name" value="Zn2/Cys6 DNA-binding domain"/>
    <property type="match status" value="1"/>
</dbReference>
<keyword evidence="7" id="KW-0539">Nucleus</keyword>
<feature type="region of interest" description="Disordered" evidence="11">
    <location>
        <begin position="305"/>
        <end position="336"/>
    </location>
</feature>
<keyword evidence="12" id="KW-0472">Membrane</keyword>
<dbReference type="GO" id="GO:0006351">
    <property type="term" value="P:DNA-templated transcription"/>
    <property type="evidence" value="ECO:0007669"/>
    <property type="project" value="InterPro"/>
</dbReference>
<evidence type="ECO:0000256" key="9">
    <source>
        <dbReference type="ARBA" id="ARBA00040261"/>
    </source>
</evidence>
<dbReference type="Pfam" id="PF00172">
    <property type="entry name" value="Zn_clus"/>
    <property type="match status" value="1"/>
</dbReference>
<reference evidence="14" key="2">
    <citation type="journal article" date="2023" name="IMA Fungus">
        <title>Comparative genomic study of the Penicillium genus elucidates a diverse pangenome and 15 lateral gene transfer events.</title>
        <authorList>
            <person name="Petersen C."/>
            <person name="Sorensen T."/>
            <person name="Nielsen M.R."/>
            <person name="Sondergaard T.E."/>
            <person name="Sorensen J.L."/>
            <person name="Fitzpatrick D.A."/>
            <person name="Frisvad J.C."/>
            <person name="Nielsen K.L."/>
        </authorList>
    </citation>
    <scope>NUCLEOTIDE SEQUENCE</scope>
    <source>
        <strain evidence="14">IBT 30728</strain>
    </source>
</reference>
<evidence type="ECO:0000256" key="8">
    <source>
        <dbReference type="ARBA" id="ARBA00037990"/>
    </source>
</evidence>
<dbReference type="InterPro" id="IPR051439">
    <property type="entry name" value="XlnR/Xlr1"/>
</dbReference>
<sequence>MKATGGHKGQPRVLRACDSCTYAKQRCDGQQPCRRCAERKEDCKFTKEVRKRGRRPRNSLGPVHRADDMDGDRESQKTQSASPHGTIFSSGTSTQEGLSVESSLDPRSYLTSPPGADKSSGKDLVYQKRDDFLNGMFPTPKTSVRLEPLQNVMSPTHISLDHRGSLPSIHQAVFDNVPGPRSDPFTLRTPYRCLESVLPRLSGILLAEEASEMVEIFFNEKHNSMFKSTSPYMLAHVLHPSSVLHPTDARPTSPALIAVILFCVTQTADMRIFDTPGARERTSVDLYRLSMDLLQSEDPDNYFRSSDGWQFHPHPSTGPPSNSHTAPDRQSSGTALLPRQLGSTDTILAVAILTIVISGGHYKADALKWRDKLIRLVRASGLSMEDQDIDLGPVFCGLYNGDATFRRWMVAKEERRRLFWLIYCLDRHLALSFNMRTSIAEGTFCVRTPLPEKLWQTLDTVDLNNVPANGLGPPSQISGTGFFEYFLPLARVLGHIIDLHHLKAHPTLGRFIPLEAIQHIETMIAQREQEVNDLENHAEPTYPNDSAARSHPPSSDAGIPPRVDSYGSPSATMTKDSKVQLVKIYSSYLLHVFYILLHGKWDPISMIEDRDDWITSESFVTCASHALSASGVVSQILTIDPEMTFMPYLFGIYLLQGSFILLLFVDRMPELGPNRSVEEVCETIIRAHEVSVVTLDTTFQCALLILVFGQKNFRKVFRSMLYDVQQAGPHSWDEHKARRRELLSLYRWTPLAQGLAY</sequence>
<evidence type="ECO:0000259" key="13">
    <source>
        <dbReference type="PROSITE" id="PS50048"/>
    </source>
</evidence>
<keyword evidence="15" id="KW-1185">Reference proteome</keyword>
<keyword evidence="3" id="KW-0805">Transcription regulation</keyword>
<dbReference type="PANTHER" id="PTHR47663">
    <property type="entry name" value="XYLANOLYTIC TRANSCRIPTIONAL ACTIVATOR XLNR-RELATED"/>
    <property type="match status" value="1"/>
</dbReference>
<evidence type="ECO:0000313" key="14">
    <source>
        <dbReference type="EMBL" id="KAJ5489291.1"/>
    </source>
</evidence>
<keyword evidence="1" id="KW-0479">Metal-binding</keyword>
<name>A0A9W9XDE3_9EURO</name>
<evidence type="ECO:0000256" key="5">
    <source>
        <dbReference type="ARBA" id="ARBA00023159"/>
    </source>
</evidence>
<comment type="similarity">
    <text evidence="8">Belongs to the xlnR/xlr1 family.</text>
</comment>
<comment type="caution">
    <text evidence="14">The sequence shown here is derived from an EMBL/GenBank/DDBJ whole genome shotgun (WGS) entry which is preliminary data.</text>
</comment>
<dbReference type="GO" id="GO:0003677">
    <property type="term" value="F:DNA binding"/>
    <property type="evidence" value="ECO:0007669"/>
    <property type="project" value="UniProtKB-KW"/>
</dbReference>
<dbReference type="GO" id="GO:0008270">
    <property type="term" value="F:zinc ion binding"/>
    <property type="evidence" value="ECO:0007669"/>
    <property type="project" value="InterPro"/>
</dbReference>
<dbReference type="RefSeq" id="XP_056791324.1">
    <property type="nucleotide sequence ID" value="XM_056933783.1"/>
</dbReference>
<dbReference type="InterPro" id="IPR001138">
    <property type="entry name" value="Zn2Cys6_DnaBD"/>
</dbReference>
<dbReference type="AlphaFoldDB" id="A0A9W9XDE3"/>
<feature type="compositionally biased region" description="Polar residues" evidence="11">
    <location>
        <begin position="77"/>
        <end position="102"/>
    </location>
</feature>
<feature type="compositionally biased region" description="Basic and acidic residues" evidence="11">
    <location>
        <begin position="64"/>
        <end position="76"/>
    </location>
</feature>
<keyword evidence="4" id="KW-0238">DNA-binding</keyword>